<evidence type="ECO:0000313" key="1">
    <source>
        <dbReference type="EMBL" id="EGO63930.1"/>
    </source>
</evidence>
<proteinExistence type="predicted"/>
<organism evidence="1 2">
    <name type="scientific">Acetonema longum DSM 6540</name>
    <dbReference type="NCBI Taxonomy" id="1009370"/>
    <lineage>
        <taxon>Bacteria</taxon>
        <taxon>Bacillati</taxon>
        <taxon>Bacillota</taxon>
        <taxon>Negativicutes</taxon>
        <taxon>Acetonemataceae</taxon>
        <taxon>Acetonema</taxon>
    </lineage>
</organism>
<gene>
    <name evidence="1" type="ORF">ALO_10479</name>
</gene>
<dbReference type="eggNOG" id="ENOG50340EQ">
    <property type="taxonomic scope" value="Bacteria"/>
</dbReference>
<comment type="caution">
    <text evidence="1">The sequence shown here is derived from an EMBL/GenBank/DDBJ whole genome shotgun (WGS) entry which is preliminary data.</text>
</comment>
<accession>F7NJ40</accession>
<protein>
    <submittedName>
        <fullName evidence="1">Uncharacterized protein</fullName>
    </submittedName>
</protein>
<keyword evidence="2" id="KW-1185">Reference proteome</keyword>
<dbReference type="EMBL" id="AFGF01000083">
    <property type="protein sequence ID" value="EGO63930.1"/>
    <property type="molecule type" value="Genomic_DNA"/>
</dbReference>
<reference evidence="1 2" key="1">
    <citation type="journal article" date="2011" name="EMBO J.">
        <title>Structural diversity of bacterial flagellar motors.</title>
        <authorList>
            <person name="Chen S."/>
            <person name="Beeby M."/>
            <person name="Murphy G.E."/>
            <person name="Leadbetter J.R."/>
            <person name="Hendrixson D.R."/>
            <person name="Briegel A."/>
            <person name="Li Z."/>
            <person name="Shi J."/>
            <person name="Tocheva E.I."/>
            <person name="Muller A."/>
            <person name="Dobro M.J."/>
            <person name="Jensen G.J."/>
        </authorList>
    </citation>
    <scope>NUCLEOTIDE SEQUENCE [LARGE SCALE GENOMIC DNA]</scope>
    <source>
        <strain evidence="1 2">DSM 6540</strain>
    </source>
</reference>
<dbReference type="AlphaFoldDB" id="F7NJ40"/>
<evidence type="ECO:0000313" key="2">
    <source>
        <dbReference type="Proteomes" id="UP000003240"/>
    </source>
</evidence>
<dbReference type="Proteomes" id="UP000003240">
    <property type="component" value="Unassembled WGS sequence"/>
</dbReference>
<dbReference type="OrthoDB" id="1683126at2"/>
<name>F7NJ40_9FIRM</name>
<sequence length="103" mass="11669">MCISCDETSRIFSVEIVTQEPVSNNMDLYKAIAHRLFQHKVISFINVGNNRAYAASDKQIFGFELHLTNRHNPANVTLENVEKALEGLLKPFEGYSDLQINLS</sequence>